<dbReference type="InterPro" id="IPR050190">
    <property type="entry name" value="UPF0213_domain"/>
</dbReference>
<sequence>MEHFYVYILLSKKDNKLYIGFTNNLKRRLTQHAKGEVISTKNRRPFKLIHYEYFINESDARAREVFLKSGAGHQQIKDKLRKTLLF</sequence>
<evidence type="ECO:0000256" key="1">
    <source>
        <dbReference type="ARBA" id="ARBA00007435"/>
    </source>
</evidence>
<dbReference type="Pfam" id="PF01541">
    <property type="entry name" value="GIY-YIG"/>
    <property type="match status" value="1"/>
</dbReference>
<evidence type="ECO:0000313" key="4">
    <source>
        <dbReference type="Proteomes" id="UP000178107"/>
    </source>
</evidence>
<dbReference type="PANTHER" id="PTHR34477">
    <property type="entry name" value="UPF0213 PROTEIN YHBQ"/>
    <property type="match status" value="1"/>
</dbReference>
<name>A0A1G2T124_9BACT</name>
<dbReference type="PANTHER" id="PTHR34477:SF1">
    <property type="entry name" value="UPF0213 PROTEIN YHBQ"/>
    <property type="match status" value="1"/>
</dbReference>
<dbReference type="AlphaFoldDB" id="A0A1G2T124"/>
<dbReference type="InterPro" id="IPR000305">
    <property type="entry name" value="GIY-YIG_endonuc"/>
</dbReference>
<dbReference type="Proteomes" id="UP000178107">
    <property type="component" value="Unassembled WGS sequence"/>
</dbReference>
<dbReference type="EMBL" id="MHVH01000001">
    <property type="protein sequence ID" value="OHA90832.1"/>
    <property type="molecule type" value="Genomic_DNA"/>
</dbReference>
<comment type="similarity">
    <text evidence="1">Belongs to the UPF0213 family.</text>
</comment>
<organism evidence="3 4">
    <name type="scientific">Candidatus Zambryskibacteria bacterium RIFCSPHIGHO2_01_FULL_46_25</name>
    <dbReference type="NCBI Taxonomy" id="1802738"/>
    <lineage>
        <taxon>Bacteria</taxon>
        <taxon>Candidatus Zambryskiibacteriota</taxon>
    </lineage>
</organism>
<dbReference type="InterPro" id="IPR035901">
    <property type="entry name" value="GIY-YIG_endonuc_sf"/>
</dbReference>
<dbReference type="Gene3D" id="3.40.1440.10">
    <property type="entry name" value="GIY-YIG endonuclease"/>
    <property type="match status" value="1"/>
</dbReference>
<accession>A0A1G2T124</accession>
<dbReference type="SUPFAM" id="SSF82771">
    <property type="entry name" value="GIY-YIG endonuclease"/>
    <property type="match status" value="1"/>
</dbReference>
<dbReference type="PROSITE" id="PS50164">
    <property type="entry name" value="GIY_YIG"/>
    <property type="match status" value="1"/>
</dbReference>
<evidence type="ECO:0000313" key="3">
    <source>
        <dbReference type="EMBL" id="OHA90832.1"/>
    </source>
</evidence>
<evidence type="ECO:0000259" key="2">
    <source>
        <dbReference type="PROSITE" id="PS50164"/>
    </source>
</evidence>
<reference evidence="3 4" key="1">
    <citation type="journal article" date="2016" name="Nat. Commun.">
        <title>Thousands of microbial genomes shed light on interconnected biogeochemical processes in an aquifer system.</title>
        <authorList>
            <person name="Anantharaman K."/>
            <person name="Brown C.T."/>
            <person name="Hug L.A."/>
            <person name="Sharon I."/>
            <person name="Castelle C.J."/>
            <person name="Probst A.J."/>
            <person name="Thomas B.C."/>
            <person name="Singh A."/>
            <person name="Wilkins M.J."/>
            <person name="Karaoz U."/>
            <person name="Brodie E.L."/>
            <person name="Williams K.H."/>
            <person name="Hubbard S.S."/>
            <person name="Banfield J.F."/>
        </authorList>
    </citation>
    <scope>NUCLEOTIDE SEQUENCE [LARGE SCALE GENOMIC DNA]</scope>
</reference>
<comment type="caution">
    <text evidence="3">The sequence shown here is derived from an EMBL/GenBank/DDBJ whole genome shotgun (WGS) entry which is preliminary data.</text>
</comment>
<dbReference type="CDD" id="cd10449">
    <property type="entry name" value="GIY-YIG_SLX1_like"/>
    <property type="match status" value="1"/>
</dbReference>
<feature type="domain" description="GIY-YIG" evidence="2">
    <location>
        <begin position="2"/>
        <end position="79"/>
    </location>
</feature>
<proteinExistence type="inferred from homology"/>
<protein>
    <recommendedName>
        <fullName evidence="2">GIY-YIG domain-containing protein</fullName>
    </recommendedName>
</protein>
<gene>
    <name evidence="3" type="ORF">A2838_03475</name>
</gene>